<gene>
    <name evidence="6" type="ORF">PU560_10940</name>
</gene>
<evidence type="ECO:0000313" key="7">
    <source>
        <dbReference type="Proteomes" id="UP001165561"/>
    </source>
</evidence>
<dbReference type="Gene3D" id="3.20.20.30">
    <property type="entry name" value="Luciferase-like domain"/>
    <property type="match status" value="1"/>
</dbReference>
<comment type="caution">
    <text evidence="6">The sequence shown here is derived from an EMBL/GenBank/DDBJ whole genome shotgun (WGS) entry which is preliminary data.</text>
</comment>
<dbReference type="InterPro" id="IPR036661">
    <property type="entry name" value="Luciferase-like_sf"/>
</dbReference>
<evidence type="ECO:0000256" key="2">
    <source>
        <dbReference type="ARBA" id="ARBA00022643"/>
    </source>
</evidence>
<keyword evidence="3" id="KW-0560">Oxidoreductase</keyword>
<evidence type="ECO:0000256" key="1">
    <source>
        <dbReference type="ARBA" id="ARBA00022630"/>
    </source>
</evidence>
<evidence type="ECO:0000259" key="5">
    <source>
        <dbReference type="Pfam" id="PF00296"/>
    </source>
</evidence>
<dbReference type="InterPro" id="IPR011251">
    <property type="entry name" value="Luciferase-like_dom"/>
</dbReference>
<name>A0ABT5TY27_9MICO</name>
<feature type="domain" description="Luciferase-like" evidence="5">
    <location>
        <begin position="1"/>
        <end position="211"/>
    </location>
</feature>
<evidence type="ECO:0000256" key="3">
    <source>
        <dbReference type="ARBA" id="ARBA00023002"/>
    </source>
</evidence>
<keyword evidence="4" id="KW-0503">Monooxygenase</keyword>
<reference evidence="6" key="1">
    <citation type="submission" date="2023-02" db="EMBL/GenBank/DDBJ databases">
        <title>Georgenia sp.10Sc9-8, isolated from a soil sample collected from the Taklamakan desert.</title>
        <authorList>
            <person name="Liu S."/>
        </authorList>
    </citation>
    <scope>NUCLEOTIDE SEQUENCE</scope>
    <source>
        <strain evidence="6">10Sc9-8</strain>
    </source>
</reference>
<dbReference type="Proteomes" id="UP001165561">
    <property type="component" value="Unassembled WGS sequence"/>
</dbReference>
<keyword evidence="7" id="KW-1185">Reference proteome</keyword>
<keyword evidence="2" id="KW-0288">FMN</keyword>
<protein>
    <submittedName>
        <fullName evidence="6">LLM class flavin-dependent oxidoreductase</fullName>
    </submittedName>
</protein>
<accession>A0ABT5TY27</accession>
<dbReference type="EMBL" id="JARACI010001018">
    <property type="protein sequence ID" value="MDD9206977.1"/>
    <property type="molecule type" value="Genomic_DNA"/>
</dbReference>
<dbReference type="PANTHER" id="PTHR42847:SF4">
    <property type="entry name" value="ALKANESULFONATE MONOOXYGENASE-RELATED"/>
    <property type="match status" value="1"/>
</dbReference>
<dbReference type="InterPro" id="IPR050172">
    <property type="entry name" value="SsuD_RutA_monooxygenase"/>
</dbReference>
<evidence type="ECO:0000256" key="4">
    <source>
        <dbReference type="ARBA" id="ARBA00023033"/>
    </source>
</evidence>
<sequence>MRVGVVILPQQRWADARRRWRHAEALGFDHAWTYDHLAWRSLADEPWFATVPTLAAAALVTDRIRLGTFVTSPNFRHPVPLAKEAMSLDDLSEGRLLLGVGAGGDGVDADVLGQERLSPRQKIDRLAEFLDVLDRSLTAPVTSYAGEYFTAREARTYPGCVQQPRVPFVVATNGARGMRLAATYGQGWLTTGPATDDEEAWWDGVARRAQEMTALAPSGIDRYLSLDGPAYSLSSVTRAEDMIGRAAELGFTDVVVHWPRESGVYAGDEAVLEELGARLPQLRRDPERR</sequence>
<organism evidence="6 7">
    <name type="scientific">Georgenia halotolerans</name>
    <dbReference type="NCBI Taxonomy" id="3028317"/>
    <lineage>
        <taxon>Bacteria</taxon>
        <taxon>Bacillati</taxon>
        <taxon>Actinomycetota</taxon>
        <taxon>Actinomycetes</taxon>
        <taxon>Micrococcales</taxon>
        <taxon>Bogoriellaceae</taxon>
        <taxon>Georgenia</taxon>
    </lineage>
</organism>
<evidence type="ECO:0000313" key="6">
    <source>
        <dbReference type="EMBL" id="MDD9206977.1"/>
    </source>
</evidence>
<proteinExistence type="predicted"/>
<dbReference type="Pfam" id="PF00296">
    <property type="entry name" value="Bac_luciferase"/>
    <property type="match status" value="1"/>
</dbReference>
<keyword evidence="1" id="KW-0285">Flavoprotein</keyword>
<dbReference type="PANTHER" id="PTHR42847">
    <property type="entry name" value="ALKANESULFONATE MONOOXYGENASE"/>
    <property type="match status" value="1"/>
</dbReference>
<dbReference type="SUPFAM" id="SSF51679">
    <property type="entry name" value="Bacterial luciferase-like"/>
    <property type="match status" value="1"/>
</dbReference>